<organism evidence="1 2">
    <name type="scientific">Streptomyces achmelvichensis</name>
    <dbReference type="NCBI Taxonomy" id="3134111"/>
    <lineage>
        <taxon>Bacteria</taxon>
        <taxon>Bacillati</taxon>
        <taxon>Actinomycetota</taxon>
        <taxon>Actinomycetes</taxon>
        <taxon>Kitasatosporales</taxon>
        <taxon>Streptomycetaceae</taxon>
        <taxon>Streptomyces</taxon>
    </lineage>
</organism>
<dbReference type="EMBL" id="JBBKAJ010000008">
    <property type="protein sequence ID" value="MEJ8632172.1"/>
    <property type="molecule type" value="Genomic_DNA"/>
</dbReference>
<protein>
    <submittedName>
        <fullName evidence="1">Uncharacterized protein</fullName>
    </submittedName>
</protein>
<evidence type="ECO:0000313" key="2">
    <source>
        <dbReference type="Proteomes" id="UP001377168"/>
    </source>
</evidence>
<dbReference type="Proteomes" id="UP001377168">
    <property type="component" value="Unassembled WGS sequence"/>
</dbReference>
<comment type="caution">
    <text evidence="1">The sequence shown here is derived from an EMBL/GenBank/DDBJ whole genome shotgun (WGS) entry which is preliminary data.</text>
</comment>
<proteinExistence type="predicted"/>
<sequence>MATPTIRNVLTTGRQHFPLTPATTWAPRTPTAHPEGVAIEIVTGQVGTGMIPIAQSLNFTSIANAACDLSNFASSSPWSTGLASLANPQVHSAAHGSRTWQEPRWLEECGASSQRCQLCSWPC</sequence>
<reference evidence="1" key="1">
    <citation type="submission" date="2024-03" db="EMBL/GenBank/DDBJ databases">
        <title>Novel Streptomyces species of biotechnological and ecological value are a feature of Machair soil.</title>
        <authorList>
            <person name="Prole J.R."/>
            <person name="Goodfellow M."/>
            <person name="Allenby N."/>
            <person name="Ward A.C."/>
        </authorList>
    </citation>
    <scope>NUCLEOTIDE SEQUENCE</scope>
    <source>
        <strain evidence="1">MS2.AVA.5</strain>
    </source>
</reference>
<gene>
    <name evidence="1" type="ORF">WKI67_01600</name>
</gene>
<name>A0ACC6PMK2_9ACTN</name>
<keyword evidence="2" id="KW-1185">Reference proteome</keyword>
<accession>A0ACC6PMK2</accession>
<evidence type="ECO:0000313" key="1">
    <source>
        <dbReference type="EMBL" id="MEJ8632172.1"/>
    </source>
</evidence>